<dbReference type="SMART" id="SM00062">
    <property type="entry name" value="PBPb"/>
    <property type="match status" value="1"/>
</dbReference>
<organism evidence="3 4">
    <name type="scientific">Kitasatospora gansuensis</name>
    <dbReference type="NCBI Taxonomy" id="258050"/>
    <lineage>
        <taxon>Bacteria</taxon>
        <taxon>Bacillati</taxon>
        <taxon>Actinomycetota</taxon>
        <taxon>Actinomycetes</taxon>
        <taxon>Kitasatosporales</taxon>
        <taxon>Streptomycetaceae</taxon>
        <taxon>Kitasatospora</taxon>
    </lineage>
</organism>
<dbReference type="Gene3D" id="3.40.190.10">
    <property type="entry name" value="Periplasmic binding protein-like II"/>
    <property type="match status" value="2"/>
</dbReference>
<keyword evidence="1" id="KW-0732">Signal</keyword>
<dbReference type="EMBL" id="JACHJR010000001">
    <property type="protein sequence ID" value="MBB4946996.1"/>
    <property type="molecule type" value="Genomic_DNA"/>
</dbReference>
<name>A0A7W7WHA2_9ACTN</name>
<accession>A0A7W7WHA2</accession>
<evidence type="ECO:0000313" key="3">
    <source>
        <dbReference type="EMBL" id="MBB4946996.1"/>
    </source>
</evidence>
<reference evidence="3 4" key="1">
    <citation type="submission" date="2020-08" db="EMBL/GenBank/DDBJ databases">
        <title>Sequencing the genomes of 1000 actinobacteria strains.</title>
        <authorList>
            <person name="Klenk H.-P."/>
        </authorList>
    </citation>
    <scope>NUCLEOTIDE SEQUENCE [LARGE SCALE GENOMIC DNA]</scope>
    <source>
        <strain evidence="3 4">DSM 44786</strain>
    </source>
</reference>
<sequence>MQRTTLIPRQIGRCGAAVAAGALLLTACGTEQQKHSADDLRSQVPAELKAAGVLRIGSDLNYAPVEFKGPDQQAVGIDPEIAEAVGRELGLRVEFIDTSFEKLIPGLHAKQYDVVMSALSDNRQRREGTDDSGGPAGPGLDFADYFIAGTSILVRAGNPKKIGSLDDLCGYTVALQRGTTQATVIERQTVACTKAGKPLKVKLFENDDLALAELAAGRADADLNDFPVAAYVAQQRDGGKTFQIAGAQLQPGPYGIALTKESTALREVLLKALNRVIRSGEYDKILAKWNVTGGAVQNAVANGGF</sequence>
<dbReference type="PROSITE" id="PS51257">
    <property type="entry name" value="PROKAR_LIPOPROTEIN"/>
    <property type="match status" value="1"/>
</dbReference>
<dbReference type="CDD" id="cd01004">
    <property type="entry name" value="PBP2_MidA_like"/>
    <property type="match status" value="1"/>
</dbReference>
<dbReference type="RefSeq" id="WP_184914381.1">
    <property type="nucleotide sequence ID" value="NZ_JACHJR010000001.1"/>
</dbReference>
<evidence type="ECO:0000259" key="2">
    <source>
        <dbReference type="SMART" id="SM00062"/>
    </source>
</evidence>
<proteinExistence type="predicted"/>
<feature type="domain" description="Solute-binding protein family 3/N-terminal" evidence="2">
    <location>
        <begin position="53"/>
        <end position="293"/>
    </location>
</feature>
<dbReference type="Proteomes" id="UP000573327">
    <property type="component" value="Unassembled WGS sequence"/>
</dbReference>
<protein>
    <submittedName>
        <fullName evidence="3">Polar amino acid transport system substrate-binding protein</fullName>
    </submittedName>
</protein>
<dbReference type="SUPFAM" id="SSF53850">
    <property type="entry name" value="Periplasmic binding protein-like II"/>
    <property type="match status" value="1"/>
</dbReference>
<dbReference type="Pfam" id="PF00497">
    <property type="entry name" value="SBP_bac_3"/>
    <property type="match status" value="1"/>
</dbReference>
<comment type="caution">
    <text evidence="3">The sequence shown here is derived from an EMBL/GenBank/DDBJ whole genome shotgun (WGS) entry which is preliminary data.</text>
</comment>
<dbReference type="AlphaFoldDB" id="A0A7W7WHA2"/>
<dbReference type="PANTHER" id="PTHR35936:SF17">
    <property type="entry name" value="ARGININE-BINDING EXTRACELLULAR PROTEIN ARTP"/>
    <property type="match status" value="1"/>
</dbReference>
<keyword evidence="4" id="KW-1185">Reference proteome</keyword>
<gene>
    <name evidence="3" type="ORF">F4556_002531</name>
</gene>
<dbReference type="PANTHER" id="PTHR35936">
    <property type="entry name" value="MEMBRANE-BOUND LYTIC MUREIN TRANSGLYCOSYLASE F"/>
    <property type="match status" value="1"/>
</dbReference>
<evidence type="ECO:0000256" key="1">
    <source>
        <dbReference type="ARBA" id="ARBA00022729"/>
    </source>
</evidence>
<dbReference type="InterPro" id="IPR001638">
    <property type="entry name" value="Solute-binding_3/MltF_N"/>
</dbReference>
<evidence type="ECO:0000313" key="4">
    <source>
        <dbReference type="Proteomes" id="UP000573327"/>
    </source>
</evidence>